<evidence type="ECO:0000313" key="1">
    <source>
        <dbReference type="EMBL" id="ORY75442.1"/>
    </source>
</evidence>
<proteinExistence type="predicted"/>
<name>A0A1Y2EV39_PROLT</name>
<dbReference type="RefSeq" id="XP_040722315.1">
    <property type="nucleotide sequence ID" value="XM_040866280.1"/>
</dbReference>
<keyword evidence="2" id="KW-1185">Reference proteome</keyword>
<evidence type="ECO:0000313" key="2">
    <source>
        <dbReference type="Proteomes" id="UP000193685"/>
    </source>
</evidence>
<organism evidence="1 2">
    <name type="scientific">Protomyces lactucae-debilis</name>
    <dbReference type="NCBI Taxonomy" id="2754530"/>
    <lineage>
        <taxon>Eukaryota</taxon>
        <taxon>Fungi</taxon>
        <taxon>Dikarya</taxon>
        <taxon>Ascomycota</taxon>
        <taxon>Taphrinomycotina</taxon>
        <taxon>Taphrinomycetes</taxon>
        <taxon>Taphrinales</taxon>
        <taxon>Protomycetaceae</taxon>
        <taxon>Protomyces</taxon>
    </lineage>
</organism>
<dbReference type="GeneID" id="63782879"/>
<accession>A0A1Y2EV39</accession>
<gene>
    <name evidence="1" type="ORF">BCR37DRAFT_175096</name>
</gene>
<dbReference type="AlphaFoldDB" id="A0A1Y2EV39"/>
<comment type="caution">
    <text evidence="1">The sequence shown here is derived from an EMBL/GenBank/DDBJ whole genome shotgun (WGS) entry which is preliminary data.</text>
</comment>
<sequence length="187" mass="20519">MSGNPDDLVSPEIRPVTPANEQAAPMQRFAPDMQAAATVQQYLMEQQTPLFAATPSRVVRAPLLPVEPESHDHIWSMAPIIGLPIPGDSSYVGCVQPDNATLRQSIDTLSKSPLKKDGSNWFDFIRQLILAIKNSGTSPLVLLPVSTAVFLIHVHPPSSSTSLAVLYVRWATFDPYFLRGNFAERVN</sequence>
<dbReference type="EMBL" id="MCFI01000026">
    <property type="protein sequence ID" value="ORY75442.1"/>
    <property type="molecule type" value="Genomic_DNA"/>
</dbReference>
<dbReference type="Proteomes" id="UP000193685">
    <property type="component" value="Unassembled WGS sequence"/>
</dbReference>
<protein>
    <submittedName>
        <fullName evidence="1">Uncharacterized protein</fullName>
    </submittedName>
</protein>
<reference evidence="1 2" key="1">
    <citation type="submission" date="2016-07" db="EMBL/GenBank/DDBJ databases">
        <title>Pervasive Adenine N6-methylation of Active Genes in Fungi.</title>
        <authorList>
            <consortium name="DOE Joint Genome Institute"/>
            <person name="Mondo S.J."/>
            <person name="Dannebaum R.O."/>
            <person name="Kuo R.C."/>
            <person name="Labutti K."/>
            <person name="Haridas S."/>
            <person name="Kuo A."/>
            <person name="Salamov A."/>
            <person name="Ahrendt S.R."/>
            <person name="Lipzen A."/>
            <person name="Sullivan W."/>
            <person name="Andreopoulos W.B."/>
            <person name="Clum A."/>
            <person name="Lindquist E."/>
            <person name="Daum C."/>
            <person name="Ramamoorthy G.K."/>
            <person name="Gryganskyi A."/>
            <person name="Culley D."/>
            <person name="Magnuson J.K."/>
            <person name="James T.Y."/>
            <person name="O'Malley M.A."/>
            <person name="Stajich J.E."/>
            <person name="Spatafora J.W."/>
            <person name="Visel A."/>
            <person name="Grigoriev I.V."/>
        </authorList>
    </citation>
    <scope>NUCLEOTIDE SEQUENCE [LARGE SCALE GENOMIC DNA]</scope>
    <source>
        <strain evidence="1 2">12-1054</strain>
    </source>
</reference>